<dbReference type="EC" id="3.1.1.5" evidence="3"/>
<dbReference type="GO" id="GO:0031526">
    <property type="term" value="C:brush border membrane"/>
    <property type="evidence" value="ECO:0007669"/>
    <property type="project" value="TreeGrafter"/>
</dbReference>
<feature type="signal peptide" evidence="44">
    <location>
        <begin position="1"/>
        <end position="20"/>
    </location>
</feature>
<dbReference type="GO" id="GO:0004622">
    <property type="term" value="F:phosphatidylcholine lysophospholipase activity"/>
    <property type="evidence" value="ECO:0007669"/>
    <property type="project" value="UniProtKB-EC"/>
</dbReference>
<comment type="catalytic activity">
    <reaction evidence="34">
        <text>a 1-acyl-sn-glycero-3-phosphocholine + H2O = sn-glycerol 3-phosphocholine + a fatty acid + H(+)</text>
        <dbReference type="Rhea" id="RHEA:15177"/>
        <dbReference type="ChEBI" id="CHEBI:15377"/>
        <dbReference type="ChEBI" id="CHEBI:15378"/>
        <dbReference type="ChEBI" id="CHEBI:16870"/>
        <dbReference type="ChEBI" id="CHEBI:28868"/>
        <dbReference type="ChEBI" id="CHEBI:58168"/>
        <dbReference type="EC" id="3.1.1.5"/>
    </reaction>
    <physiologicalReaction direction="left-to-right" evidence="34">
        <dbReference type="Rhea" id="RHEA:15178"/>
    </physiologicalReaction>
</comment>
<dbReference type="PANTHER" id="PTHR21325:SF31">
    <property type="entry name" value="GH22081P-RELATED"/>
    <property type="match status" value="1"/>
</dbReference>
<evidence type="ECO:0000256" key="40">
    <source>
        <dbReference type="ARBA" id="ARBA00048939"/>
    </source>
</evidence>
<comment type="catalytic activity">
    <reaction evidence="38">
        <text>1,3-dihexadecanoyl-2-(9Z-octadecenoyl)glycerol + H2O = 1,3-dihexadecanoylglycerol + (9Z)-octadecenoate + H(+)</text>
        <dbReference type="Rhea" id="RHEA:40983"/>
        <dbReference type="ChEBI" id="CHEBI:15377"/>
        <dbReference type="ChEBI" id="CHEBI:15378"/>
        <dbReference type="ChEBI" id="CHEBI:30823"/>
        <dbReference type="ChEBI" id="CHEBI:75688"/>
        <dbReference type="ChEBI" id="CHEBI:77619"/>
    </reaction>
    <physiologicalReaction direction="left-to-right" evidence="38">
        <dbReference type="Rhea" id="RHEA:40984"/>
    </physiologicalReaction>
</comment>
<evidence type="ECO:0000256" key="38">
    <source>
        <dbReference type="ARBA" id="ARBA00048869"/>
    </source>
</evidence>
<evidence type="ECO:0000256" key="18">
    <source>
        <dbReference type="ARBA" id="ARBA00031182"/>
    </source>
</evidence>
<keyword evidence="12" id="KW-0472">Membrane</keyword>
<evidence type="ECO:0000256" key="20">
    <source>
        <dbReference type="ARBA" id="ARBA00033022"/>
    </source>
</evidence>
<dbReference type="InterPro" id="IPR035547">
    <property type="entry name" value="Phospholipase_B"/>
</dbReference>
<comment type="catalytic activity">
    <reaction evidence="40">
        <text>1-hexadecanoyl-2-(9Z)-octadecenoyl-3-octadecanoyl-sn-glycerol + H2O = 1-hexadecanoyl-3-octadecanoyl-sn-glycerol + (9Z)-octadecenoate + H(+)</text>
        <dbReference type="Rhea" id="RHEA:41103"/>
        <dbReference type="ChEBI" id="CHEBI:15377"/>
        <dbReference type="ChEBI" id="CHEBI:15378"/>
        <dbReference type="ChEBI" id="CHEBI:30823"/>
        <dbReference type="ChEBI" id="CHEBI:77623"/>
        <dbReference type="ChEBI" id="CHEBI:77624"/>
    </reaction>
    <physiologicalReaction direction="left-to-right" evidence="40">
        <dbReference type="Rhea" id="RHEA:41104"/>
    </physiologicalReaction>
</comment>
<comment type="catalytic activity">
    <reaction evidence="24">
        <text>1-(9Z-octadecenoyl)-glycerol + H2O = glycerol + (9Z)-octadecenoate + H(+)</text>
        <dbReference type="Rhea" id="RHEA:38487"/>
        <dbReference type="ChEBI" id="CHEBI:15377"/>
        <dbReference type="ChEBI" id="CHEBI:15378"/>
        <dbReference type="ChEBI" id="CHEBI:17754"/>
        <dbReference type="ChEBI" id="CHEBI:30823"/>
        <dbReference type="ChEBI" id="CHEBI:75342"/>
    </reaction>
    <physiologicalReaction direction="left-to-right" evidence="24">
        <dbReference type="Rhea" id="RHEA:38488"/>
    </physiologicalReaction>
</comment>
<keyword evidence="7 44" id="KW-0732">Signal</keyword>
<proteinExistence type="inferred from homology"/>
<dbReference type="GO" id="GO:0050253">
    <property type="term" value="F:retinyl-palmitate esterase activity"/>
    <property type="evidence" value="ECO:0007669"/>
    <property type="project" value="TreeGrafter"/>
</dbReference>
<dbReference type="SUPFAM" id="SSF52266">
    <property type="entry name" value="SGNH hydrolase"/>
    <property type="match status" value="1"/>
</dbReference>
<keyword evidence="10" id="KW-1133">Transmembrane helix</keyword>
<keyword evidence="9" id="KW-0378">Hydrolase</keyword>
<evidence type="ECO:0000256" key="33">
    <source>
        <dbReference type="ARBA" id="ARBA00048386"/>
    </source>
</evidence>
<comment type="catalytic activity">
    <reaction evidence="33">
        <text>1,2,3-tri-(9Z-octadecenoyl)-glycerol + H2O = di-(9Z)-octadecenoylglycerol + (9Z)-octadecenoate + H(+)</text>
        <dbReference type="Rhea" id="RHEA:38575"/>
        <dbReference type="ChEBI" id="CHEBI:15377"/>
        <dbReference type="ChEBI" id="CHEBI:15378"/>
        <dbReference type="ChEBI" id="CHEBI:30823"/>
        <dbReference type="ChEBI" id="CHEBI:53753"/>
        <dbReference type="ChEBI" id="CHEBI:75945"/>
    </reaction>
    <physiologicalReaction direction="left-to-right" evidence="33">
        <dbReference type="Rhea" id="RHEA:38576"/>
    </physiologicalReaction>
</comment>
<comment type="catalytic activity">
    <reaction evidence="27">
        <text>1-hexadecanoyl-2-(9Z-octadecenoyl)-sn-glycero-3-phospho-(1'-sn-glycerol) + H2O = 1-hexadecanoyl-sn-glycero-3-phospho-(1'-sn-glycerol) + (9Z)-octadecenoate + H(+)</text>
        <dbReference type="Rhea" id="RHEA:40919"/>
        <dbReference type="ChEBI" id="CHEBI:15377"/>
        <dbReference type="ChEBI" id="CHEBI:15378"/>
        <dbReference type="ChEBI" id="CHEBI:30823"/>
        <dbReference type="ChEBI" id="CHEBI:72841"/>
        <dbReference type="ChEBI" id="CHEBI:75158"/>
    </reaction>
    <physiologicalReaction direction="left-to-right" evidence="27">
        <dbReference type="Rhea" id="RHEA:40920"/>
    </physiologicalReaction>
</comment>
<evidence type="ECO:0000256" key="14">
    <source>
        <dbReference type="ARBA" id="ARBA00023369"/>
    </source>
</evidence>
<evidence type="ECO:0000256" key="13">
    <source>
        <dbReference type="ARBA" id="ARBA00023180"/>
    </source>
</evidence>
<evidence type="ECO:0000256" key="1">
    <source>
        <dbReference type="ARBA" id="ARBA00004247"/>
    </source>
</evidence>
<comment type="catalytic activity">
    <reaction evidence="14">
        <text>a triacylglycerol + H2O = a diacylglycerol + a fatty acid + H(+)</text>
        <dbReference type="Rhea" id="RHEA:12044"/>
        <dbReference type="ChEBI" id="CHEBI:15377"/>
        <dbReference type="ChEBI" id="CHEBI:15378"/>
        <dbReference type="ChEBI" id="CHEBI:17855"/>
        <dbReference type="ChEBI" id="CHEBI:18035"/>
        <dbReference type="ChEBI" id="CHEBI:28868"/>
        <dbReference type="EC" id="3.1.1.3"/>
    </reaction>
    <physiologicalReaction direction="left-to-right" evidence="14">
        <dbReference type="Rhea" id="RHEA:12045"/>
    </physiologicalReaction>
</comment>
<evidence type="ECO:0000256" key="30">
    <source>
        <dbReference type="ARBA" id="ARBA00048227"/>
    </source>
</evidence>
<evidence type="ECO:0000256" key="11">
    <source>
        <dbReference type="ARBA" id="ARBA00023098"/>
    </source>
</evidence>
<dbReference type="Gene3D" id="3.40.50.1110">
    <property type="entry name" value="SGNH hydrolase"/>
    <property type="match status" value="1"/>
</dbReference>
<evidence type="ECO:0000256" key="19">
    <source>
        <dbReference type="ARBA" id="ARBA00031485"/>
    </source>
</evidence>
<evidence type="ECO:0000256" key="4">
    <source>
        <dbReference type="ARBA" id="ARBA00015133"/>
    </source>
</evidence>
<evidence type="ECO:0000256" key="39">
    <source>
        <dbReference type="ARBA" id="ARBA00048872"/>
    </source>
</evidence>
<keyword evidence="6" id="KW-0812">Transmembrane</keyword>
<comment type="catalytic activity">
    <reaction evidence="26">
        <text>2,3-di-(9Z)-octadecenoyl-sn-glycerol + H2O = 3-(9Z-octadecenoyl)-sn-glycerol + (9Z)-octadecenoate + H(+)</text>
        <dbReference type="Rhea" id="RHEA:42604"/>
        <dbReference type="ChEBI" id="CHEBI:15377"/>
        <dbReference type="ChEBI" id="CHEBI:15378"/>
        <dbReference type="ChEBI" id="CHEBI:30823"/>
        <dbReference type="ChEBI" id="CHEBI:75824"/>
        <dbReference type="ChEBI" id="CHEBI:75938"/>
    </reaction>
    <physiologicalReaction direction="left-to-right" evidence="26">
        <dbReference type="Rhea" id="RHEA:42605"/>
    </physiologicalReaction>
</comment>
<comment type="catalytic activity">
    <reaction evidence="41">
        <text>1,2-dihexadecanoyl-sn-glycero-3-phosphocholine + 2 H2O = sn-glycerol 3-phosphocholine + 2 hexadecanoate + 2 H(+)</text>
        <dbReference type="Rhea" id="RHEA:40975"/>
        <dbReference type="ChEBI" id="CHEBI:7896"/>
        <dbReference type="ChEBI" id="CHEBI:15377"/>
        <dbReference type="ChEBI" id="CHEBI:15378"/>
        <dbReference type="ChEBI" id="CHEBI:16870"/>
        <dbReference type="ChEBI" id="CHEBI:72999"/>
    </reaction>
    <physiologicalReaction direction="left-to-right" evidence="41">
        <dbReference type="Rhea" id="RHEA:40976"/>
    </physiologicalReaction>
</comment>
<comment type="catalytic activity">
    <reaction evidence="16">
        <text>a 1,2-diacyl-sn-glycero-3-phosphocholine + H2O = a 1-acyl-sn-glycero-3-phosphocholine + a fatty acid + H(+)</text>
        <dbReference type="Rhea" id="RHEA:15801"/>
        <dbReference type="ChEBI" id="CHEBI:15377"/>
        <dbReference type="ChEBI" id="CHEBI:15378"/>
        <dbReference type="ChEBI" id="CHEBI:28868"/>
        <dbReference type="ChEBI" id="CHEBI:57643"/>
        <dbReference type="ChEBI" id="CHEBI:58168"/>
        <dbReference type="EC" id="3.1.1.4"/>
    </reaction>
    <physiologicalReaction direction="left-to-right" evidence="16">
        <dbReference type="Rhea" id="RHEA:15802"/>
    </physiologicalReaction>
</comment>
<evidence type="ECO:0000256" key="23">
    <source>
        <dbReference type="ARBA" id="ARBA00047363"/>
    </source>
</evidence>
<dbReference type="FunFam" id="3.40.50.1110:FF:000005">
    <property type="entry name" value="Phospholipase B1"/>
    <property type="match status" value="1"/>
</dbReference>
<comment type="catalytic activity">
    <reaction evidence="31">
        <text>1-hexadecanoyl-2-(9Z,12Z-octadecadienoyl)-sn-glycero-3-phosphocholine + H2O = 2-(9Z,12Z-octadecadienoyl)-sn-glycero-3-phosphocholine + hexadecanoate + H(+)</text>
        <dbReference type="Rhea" id="RHEA:40971"/>
        <dbReference type="ChEBI" id="CHEBI:7896"/>
        <dbReference type="ChEBI" id="CHEBI:15377"/>
        <dbReference type="ChEBI" id="CHEBI:15378"/>
        <dbReference type="ChEBI" id="CHEBI:73002"/>
        <dbReference type="ChEBI" id="CHEBI:76084"/>
    </reaction>
    <physiologicalReaction direction="left-to-right" evidence="31">
        <dbReference type="Rhea" id="RHEA:40972"/>
    </physiologicalReaction>
</comment>
<comment type="subcellular location">
    <subcellularLocation>
        <location evidence="1">Apical cell membrane</location>
        <topology evidence="1">Single-pass type I membrane protein</topology>
    </subcellularLocation>
</comment>
<protein>
    <recommendedName>
        <fullName evidence="4">Phospholipase B1, membrane-associated</fullName>
        <ecNumber evidence="3">3.1.1.5</ecNumber>
    </recommendedName>
    <alternativeName>
        <fullName evidence="17">Lysophospholipase</fullName>
    </alternativeName>
    <alternativeName>
        <fullName evidence="18">Phospholipase A2</fullName>
    </alternativeName>
    <alternativeName>
        <fullName evidence="20">Phospholipase B/lipase</fullName>
    </alternativeName>
    <alternativeName>
        <fullName evidence="19">Triacylglycerol lipase</fullName>
    </alternativeName>
</protein>
<accession>A0A8J9ZVA2</accession>
<organism evidence="45 46">
    <name type="scientific">Branchiostoma lanceolatum</name>
    <name type="common">Common lancelet</name>
    <name type="synonym">Amphioxus lanceolatum</name>
    <dbReference type="NCBI Taxonomy" id="7740"/>
    <lineage>
        <taxon>Eukaryota</taxon>
        <taxon>Metazoa</taxon>
        <taxon>Chordata</taxon>
        <taxon>Cephalochordata</taxon>
        <taxon>Leptocardii</taxon>
        <taxon>Amphioxiformes</taxon>
        <taxon>Branchiostomatidae</taxon>
        <taxon>Branchiostoma</taxon>
    </lineage>
</organism>
<comment type="function">
    <text evidence="21">Calcium-independent membrane-associated phospholipase that catalyzes complete diacylation of phospholipids by hydrolyzing both sn-1 and sn-2 fatty acyl chains attached to the glycerol backbone (phospholipase B activity). Has dual phospholipase and lysophospholipase activities toward diacylphospholipids. Preferentially cleaves sn-2 ester bonds over sn-1 bonds. Acts as a lipase toward glycerolipid substrates. Hydrolyzes fatty acyl chains of diacylglycerols with preference for the sn-2 position and of triacylglycerols with not positional selectivity. May also hydrolyze long chain retinyl esters such as retinyl palmitate. May contribute to digestion of dietary phospholipids, glycerolipids and retinoids, facilitating lipid absorption at the brush border.</text>
</comment>
<comment type="catalytic activity">
    <reaction evidence="25">
        <text>1-hexadecanoyl-2-(9Z)-octadecenoyl-3-octadecanoyl-sn-glycerol + H2O = 1-hexadecanoyl-2-(9Z-octadecenoyl)-sn-glycerol + octadecanoate + H(+)</text>
        <dbReference type="Rhea" id="RHEA:41111"/>
        <dbReference type="ChEBI" id="CHEBI:15377"/>
        <dbReference type="ChEBI" id="CHEBI:15378"/>
        <dbReference type="ChEBI" id="CHEBI:25629"/>
        <dbReference type="ChEBI" id="CHEBI:75466"/>
        <dbReference type="ChEBI" id="CHEBI:77623"/>
    </reaction>
    <physiologicalReaction direction="left-to-right" evidence="25">
        <dbReference type="Rhea" id="RHEA:41112"/>
    </physiologicalReaction>
</comment>
<comment type="catalytic activity">
    <reaction evidence="32">
        <text>1-octadecanoyl-2-(9Z,12Z)-octadecadienoyl-sn-glycerol + H2O = 1-octadecanoyl-sn-glycerol + (9Z,12Z)-octadecadienoate + H(+)</text>
        <dbReference type="Rhea" id="RHEA:40927"/>
        <dbReference type="ChEBI" id="CHEBI:15377"/>
        <dbReference type="ChEBI" id="CHEBI:15378"/>
        <dbReference type="ChEBI" id="CHEBI:30245"/>
        <dbReference type="ChEBI" id="CHEBI:75550"/>
        <dbReference type="ChEBI" id="CHEBI:77097"/>
    </reaction>
    <physiologicalReaction direction="left-to-right" evidence="32">
        <dbReference type="Rhea" id="RHEA:40928"/>
    </physiologicalReaction>
</comment>
<evidence type="ECO:0000256" key="25">
    <source>
        <dbReference type="ARBA" id="ARBA00047459"/>
    </source>
</evidence>
<evidence type="ECO:0000256" key="42">
    <source>
        <dbReference type="ARBA" id="ARBA00049372"/>
    </source>
</evidence>
<evidence type="ECO:0000256" key="27">
    <source>
        <dbReference type="ARBA" id="ARBA00048015"/>
    </source>
</evidence>
<evidence type="ECO:0000313" key="46">
    <source>
        <dbReference type="Proteomes" id="UP000838412"/>
    </source>
</evidence>
<evidence type="ECO:0000256" key="12">
    <source>
        <dbReference type="ARBA" id="ARBA00023136"/>
    </source>
</evidence>
<keyword evidence="8" id="KW-0677">Repeat</keyword>
<evidence type="ECO:0000256" key="8">
    <source>
        <dbReference type="ARBA" id="ARBA00022737"/>
    </source>
</evidence>
<dbReference type="GO" id="GO:0004806">
    <property type="term" value="F:triacylglycerol lipase activity"/>
    <property type="evidence" value="ECO:0007669"/>
    <property type="project" value="UniProtKB-EC"/>
</dbReference>
<evidence type="ECO:0000256" key="41">
    <source>
        <dbReference type="ARBA" id="ARBA00049363"/>
    </source>
</evidence>
<evidence type="ECO:0000256" key="21">
    <source>
        <dbReference type="ARBA" id="ARBA00045916"/>
    </source>
</evidence>
<comment type="catalytic activity">
    <reaction evidence="36">
        <text>1-hexadecanoyl-sn-glycero-3-phosphocholine + H2O = sn-glycerol 3-phosphocholine + hexadecanoate + H(+)</text>
        <dbReference type="Rhea" id="RHEA:40435"/>
        <dbReference type="ChEBI" id="CHEBI:7896"/>
        <dbReference type="ChEBI" id="CHEBI:15377"/>
        <dbReference type="ChEBI" id="CHEBI:15378"/>
        <dbReference type="ChEBI" id="CHEBI:16870"/>
        <dbReference type="ChEBI" id="CHEBI:72998"/>
    </reaction>
    <physiologicalReaction direction="left-to-right" evidence="36">
        <dbReference type="Rhea" id="RHEA:40436"/>
    </physiologicalReaction>
</comment>
<evidence type="ECO:0000256" key="22">
    <source>
        <dbReference type="ARBA" id="ARBA00047324"/>
    </source>
</evidence>
<keyword evidence="13" id="KW-0325">Glycoprotein</keyword>
<evidence type="ECO:0000256" key="35">
    <source>
        <dbReference type="ARBA" id="ARBA00048613"/>
    </source>
</evidence>
<comment type="catalytic activity">
    <reaction evidence="29">
        <text>1,2-di-(9Z-octadecenoyl)-sn-glycero-3-phosphocholine + H2O = 1-(9Z-octadecenoyl)-sn-glycero-3-phosphocholine + (9Z)-octadecenoate + H(+)</text>
        <dbReference type="Rhea" id="RHEA:40923"/>
        <dbReference type="ChEBI" id="CHEBI:15377"/>
        <dbReference type="ChEBI" id="CHEBI:15378"/>
        <dbReference type="ChEBI" id="CHEBI:28610"/>
        <dbReference type="ChEBI" id="CHEBI:30823"/>
        <dbReference type="ChEBI" id="CHEBI:74669"/>
    </reaction>
    <physiologicalReaction direction="left-to-right" evidence="29">
        <dbReference type="Rhea" id="RHEA:40924"/>
    </physiologicalReaction>
</comment>
<reference evidence="45" key="1">
    <citation type="submission" date="2022-01" db="EMBL/GenBank/DDBJ databases">
        <authorList>
            <person name="Braso-Vives M."/>
        </authorList>
    </citation>
    <scope>NUCLEOTIDE SEQUENCE</scope>
</reference>
<evidence type="ECO:0000256" key="17">
    <source>
        <dbReference type="ARBA" id="ARBA00029723"/>
    </source>
</evidence>
<dbReference type="InterPro" id="IPR001087">
    <property type="entry name" value="GDSL"/>
</dbReference>
<dbReference type="Pfam" id="PF00657">
    <property type="entry name" value="Lipase_GDSL"/>
    <property type="match status" value="1"/>
</dbReference>
<evidence type="ECO:0000256" key="9">
    <source>
        <dbReference type="ARBA" id="ARBA00022801"/>
    </source>
</evidence>
<evidence type="ECO:0000256" key="24">
    <source>
        <dbReference type="ARBA" id="ARBA00047438"/>
    </source>
</evidence>
<evidence type="ECO:0000256" key="32">
    <source>
        <dbReference type="ARBA" id="ARBA00048374"/>
    </source>
</evidence>
<evidence type="ECO:0000256" key="16">
    <source>
        <dbReference type="ARBA" id="ARBA00023422"/>
    </source>
</evidence>
<dbReference type="EMBL" id="OV696689">
    <property type="protein sequence ID" value="CAH1264274.1"/>
    <property type="molecule type" value="Genomic_DNA"/>
</dbReference>
<comment type="similarity">
    <text evidence="2">Belongs to the 'GDSL' lipolytic enzyme family. Phospholipase B1 subfamily.</text>
</comment>
<dbReference type="GO" id="GO:0006644">
    <property type="term" value="P:phospholipid metabolic process"/>
    <property type="evidence" value="ECO:0007669"/>
    <property type="project" value="TreeGrafter"/>
</dbReference>
<dbReference type="InterPro" id="IPR038885">
    <property type="entry name" value="PLB1"/>
</dbReference>
<dbReference type="GO" id="GO:0004623">
    <property type="term" value="F:phospholipase A2 activity"/>
    <property type="evidence" value="ECO:0007669"/>
    <property type="project" value="UniProtKB-EC"/>
</dbReference>
<evidence type="ECO:0000256" key="36">
    <source>
        <dbReference type="ARBA" id="ARBA00048656"/>
    </source>
</evidence>
<dbReference type="AlphaFoldDB" id="A0A8J9ZVA2"/>
<feature type="chain" id="PRO_5035464323" description="Phospholipase B1, membrane-associated" evidence="44">
    <location>
        <begin position="21"/>
        <end position="355"/>
    </location>
</feature>
<evidence type="ECO:0000256" key="10">
    <source>
        <dbReference type="ARBA" id="ARBA00022989"/>
    </source>
</evidence>
<dbReference type="Proteomes" id="UP000838412">
    <property type="component" value="Chromosome 4"/>
</dbReference>
<comment type="catalytic activity">
    <reaction evidence="42">
        <text>1,3-di-(9Z-octadecenoyl)-glycerol + H2O = 1-(9Z-octadecenoyl)-glycerol + (9Z)-octadecenoate + H(+)</text>
        <dbReference type="Rhea" id="RHEA:39939"/>
        <dbReference type="ChEBI" id="CHEBI:15377"/>
        <dbReference type="ChEBI" id="CHEBI:15378"/>
        <dbReference type="ChEBI" id="CHEBI:30823"/>
        <dbReference type="ChEBI" id="CHEBI:75342"/>
        <dbReference type="ChEBI" id="CHEBI:75735"/>
    </reaction>
    <physiologicalReaction direction="left-to-right" evidence="42">
        <dbReference type="Rhea" id="RHEA:39940"/>
    </physiologicalReaction>
</comment>
<name>A0A8J9ZVA2_BRALA</name>
<keyword evidence="46" id="KW-1185">Reference proteome</keyword>
<evidence type="ECO:0000256" key="7">
    <source>
        <dbReference type="ARBA" id="ARBA00022729"/>
    </source>
</evidence>
<comment type="catalytic activity">
    <reaction evidence="28">
        <text>a 1-O-alkyl-2-acyl-sn-glycero-3-phosphocholine + H2O = a 1-O-alkyl-sn-glycero-3-phosphocholine + a fatty acid + H(+)</text>
        <dbReference type="Rhea" id="RHEA:36231"/>
        <dbReference type="ChEBI" id="CHEBI:15377"/>
        <dbReference type="ChEBI" id="CHEBI:15378"/>
        <dbReference type="ChEBI" id="CHEBI:28868"/>
        <dbReference type="ChEBI" id="CHEBI:30909"/>
        <dbReference type="ChEBI" id="CHEBI:36702"/>
        <dbReference type="EC" id="3.1.1.4"/>
    </reaction>
    <physiologicalReaction direction="left-to-right" evidence="28">
        <dbReference type="Rhea" id="RHEA:36232"/>
    </physiologicalReaction>
</comment>
<evidence type="ECO:0000256" key="3">
    <source>
        <dbReference type="ARBA" id="ARBA00013274"/>
    </source>
</evidence>
<dbReference type="CDD" id="cd01824">
    <property type="entry name" value="Phospholipase_B_like"/>
    <property type="match status" value="1"/>
</dbReference>
<dbReference type="PANTHER" id="PTHR21325">
    <property type="entry name" value="PHOSPHOLIPASE B, PLB1"/>
    <property type="match status" value="1"/>
</dbReference>
<evidence type="ECO:0000256" key="26">
    <source>
        <dbReference type="ARBA" id="ARBA00048011"/>
    </source>
</evidence>
<evidence type="ECO:0000256" key="28">
    <source>
        <dbReference type="ARBA" id="ARBA00048049"/>
    </source>
</evidence>
<evidence type="ECO:0000256" key="44">
    <source>
        <dbReference type="SAM" id="SignalP"/>
    </source>
</evidence>
<evidence type="ECO:0000256" key="5">
    <source>
        <dbReference type="ARBA" id="ARBA00022475"/>
    </source>
</evidence>
<comment type="catalytic activity">
    <reaction evidence="37">
        <text>1-hexadecanoyl-2-(9Z-octadecenoyl)-sn-glycero-3-phosphocholine + H2O = 1-hexadecanoyl-sn-glycero-3-phosphocholine + (9Z)-octadecenoate + H(+)</text>
        <dbReference type="Rhea" id="RHEA:38779"/>
        <dbReference type="ChEBI" id="CHEBI:15377"/>
        <dbReference type="ChEBI" id="CHEBI:15378"/>
        <dbReference type="ChEBI" id="CHEBI:30823"/>
        <dbReference type="ChEBI" id="CHEBI:72998"/>
        <dbReference type="ChEBI" id="CHEBI:73001"/>
    </reaction>
    <physiologicalReaction direction="left-to-right" evidence="37">
        <dbReference type="Rhea" id="RHEA:38780"/>
    </physiologicalReaction>
</comment>
<sequence>MWKFLLMTLTVVALSDSARARFDCQVPKRLLTRPTSVHQLRPEDVDVVGAIGDSFTAGNGASAWTILGCLTEYRGRSWSIGGDESFVSGVTTLPNILREFNPNMKGFSTGSGDADSSGAHLNRAVAGAISVDMAKQAKDLVQRMKDSKEINFEKDWKVVTMLIGGNDLCDFCNDKEKYLPENYRENIKTALDILHNELPRTFVNVVTVMDMVQITQLGNGIICGSVHSAVCSCASPGASDAELKELQEFNNKYQDETNQLVNSGRYDTRDDFTVVVQPFMQEFQPPKESNGEPDMSYFAPDCFHFSEKGQNSAGKELWNTMLEPVGNKQTSWQMYEPVKCPTKERPYLATSKNSE</sequence>
<evidence type="ECO:0000256" key="34">
    <source>
        <dbReference type="ARBA" id="ARBA00048454"/>
    </source>
</evidence>
<comment type="catalytic activity">
    <reaction evidence="15">
        <text>1-hexadecanoyl-2-(9Z,12Z-octadecadienoyl)-sn-glycero-3-phosphocholine + H2O = (9Z,12Z)-octadecadienoate + 1-hexadecanoyl-sn-glycero-3-phosphocholine + H(+)</text>
        <dbReference type="Rhea" id="RHEA:40811"/>
        <dbReference type="ChEBI" id="CHEBI:15377"/>
        <dbReference type="ChEBI" id="CHEBI:15378"/>
        <dbReference type="ChEBI" id="CHEBI:30245"/>
        <dbReference type="ChEBI" id="CHEBI:72998"/>
        <dbReference type="ChEBI" id="CHEBI:73002"/>
    </reaction>
    <physiologicalReaction direction="left-to-right" evidence="15">
        <dbReference type="Rhea" id="RHEA:40812"/>
    </physiologicalReaction>
</comment>
<evidence type="ECO:0000256" key="31">
    <source>
        <dbReference type="ARBA" id="ARBA00048362"/>
    </source>
</evidence>
<evidence type="ECO:0000256" key="43">
    <source>
        <dbReference type="ARBA" id="ARBA00049461"/>
    </source>
</evidence>
<keyword evidence="5" id="KW-1003">Cell membrane</keyword>
<gene>
    <name evidence="45" type="primary">PLB1</name>
    <name evidence="45" type="ORF">BLAG_LOCUS18697</name>
</gene>
<comment type="catalytic activity">
    <reaction evidence="39">
        <text>1-O-hexadecyl-2-(9Z)-octadecenoyl-sn-glycero-3-phosphocholine + H2O = 1-O-hexadecyl-sn-glycero-3-phosphocholine + (9Z)-octadecenoate + H(+)</text>
        <dbReference type="Rhea" id="RHEA:40915"/>
        <dbReference type="ChEBI" id="CHEBI:15377"/>
        <dbReference type="ChEBI" id="CHEBI:15378"/>
        <dbReference type="ChEBI" id="CHEBI:30823"/>
        <dbReference type="ChEBI" id="CHEBI:34112"/>
        <dbReference type="ChEBI" id="CHEBI:64496"/>
    </reaction>
    <physiologicalReaction direction="left-to-right" evidence="39">
        <dbReference type="Rhea" id="RHEA:40916"/>
    </physiologicalReaction>
</comment>
<keyword evidence="11" id="KW-0443">Lipid metabolism</keyword>
<dbReference type="OrthoDB" id="10265800at2759"/>
<evidence type="ECO:0000256" key="29">
    <source>
        <dbReference type="ARBA" id="ARBA00048058"/>
    </source>
</evidence>
<comment type="catalytic activity">
    <reaction evidence="23">
        <text>1,3-dihexadecanoyl-2-(9Z-octadecenoyl)glycerol + H2O = 1-hexadecanoyl-2-(9Z-octadecenoyl)-glycerol + hexadecanoate + H(+)</text>
        <dbReference type="Rhea" id="RHEA:40979"/>
        <dbReference type="ChEBI" id="CHEBI:7896"/>
        <dbReference type="ChEBI" id="CHEBI:15377"/>
        <dbReference type="ChEBI" id="CHEBI:15378"/>
        <dbReference type="ChEBI" id="CHEBI:75585"/>
        <dbReference type="ChEBI" id="CHEBI:75688"/>
    </reaction>
    <physiologicalReaction direction="left-to-right" evidence="23">
        <dbReference type="Rhea" id="RHEA:40980"/>
    </physiologicalReaction>
</comment>
<comment type="catalytic activity">
    <reaction evidence="43">
        <text>2-(9Z-octadecenoyl)-glycerol + H2O = glycerol + (9Z)-octadecenoate + H(+)</text>
        <dbReference type="Rhea" id="RHEA:38491"/>
        <dbReference type="ChEBI" id="CHEBI:15377"/>
        <dbReference type="ChEBI" id="CHEBI:15378"/>
        <dbReference type="ChEBI" id="CHEBI:17754"/>
        <dbReference type="ChEBI" id="CHEBI:30823"/>
        <dbReference type="ChEBI" id="CHEBI:73990"/>
    </reaction>
    <physiologicalReaction direction="left-to-right" evidence="43">
        <dbReference type="Rhea" id="RHEA:38492"/>
    </physiologicalReaction>
</comment>
<comment type="catalytic activity">
    <reaction evidence="30">
        <text>1,2-dihexadecanoyl-sn-glycero-3-phosphocholine + H2O = 1-hexadecanoyl-sn-glycero-3-phosphocholine + hexadecanoate + H(+)</text>
        <dbReference type="Rhea" id="RHEA:41223"/>
        <dbReference type="ChEBI" id="CHEBI:7896"/>
        <dbReference type="ChEBI" id="CHEBI:15377"/>
        <dbReference type="ChEBI" id="CHEBI:15378"/>
        <dbReference type="ChEBI" id="CHEBI:72998"/>
        <dbReference type="ChEBI" id="CHEBI:72999"/>
    </reaction>
    <physiologicalReaction direction="left-to-right" evidence="30">
        <dbReference type="Rhea" id="RHEA:41224"/>
    </physiologicalReaction>
</comment>
<evidence type="ECO:0000256" key="15">
    <source>
        <dbReference type="ARBA" id="ARBA00023408"/>
    </source>
</evidence>
<evidence type="ECO:0000256" key="2">
    <source>
        <dbReference type="ARBA" id="ARBA00009979"/>
    </source>
</evidence>
<evidence type="ECO:0000313" key="45">
    <source>
        <dbReference type="EMBL" id="CAH1264274.1"/>
    </source>
</evidence>
<dbReference type="InterPro" id="IPR036514">
    <property type="entry name" value="SGNH_hydro_sf"/>
</dbReference>
<comment type="catalytic activity">
    <reaction evidence="22">
        <text>1-hexadecanoyl-2-(9Z)-octadecenoyl-3-octadecanoyl-sn-glycerol + H2O = 2-(9Z-octadecenoyl)-3-octadecanoyl-sn-glycerol + hexadecanoate + H(+)</text>
        <dbReference type="Rhea" id="RHEA:41107"/>
        <dbReference type="ChEBI" id="CHEBI:7896"/>
        <dbReference type="ChEBI" id="CHEBI:15377"/>
        <dbReference type="ChEBI" id="CHEBI:15378"/>
        <dbReference type="ChEBI" id="CHEBI:75558"/>
        <dbReference type="ChEBI" id="CHEBI:77623"/>
    </reaction>
    <physiologicalReaction direction="left-to-right" evidence="22">
        <dbReference type="Rhea" id="RHEA:41108"/>
    </physiologicalReaction>
</comment>
<evidence type="ECO:0000256" key="6">
    <source>
        <dbReference type="ARBA" id="ARBA00022692"/>
    </source>
</evidence>
<evidence type="ECO:0000256" key="37">
    <source>
        <dbReference type="ARBA" id="ARBA00048699"/>
    </source>
</evidence>
<comment type="catalytic activity">
    <reaction evidence="35">
        <text>1-hexadecanoyl-2-(9Z-octadecenoyl)-sn-glycero-3-phosphoethanolamine + H2O = 1-hexadecanoyl-sn-glycero-3-phosphoethanolamine + (9Z)-octadecenoate + H(+)</text>
        <dbReference type="Rhea" id="RHEA:40911"/>
        <dbReference type="ChEBI" id="CHEBI:15377"/>
        <dbReference type="ChEBI" id="CHEBI:15378"/>
        <dbReference type="ChEBI" id="CHEBI:30823"/>
        <dbReference type="ChEBI" id="CHEBI:73004"/>
        <dbReference type="ChEBI" id="CHEBI:73007"/>
    </reaction>
    <physiologicalReaction direction="left-to-right" evidence="35">
        <dbReference type="Rhea" id="RHEA:40912"/>
    </physiologicalReaction>
</comment>